<comment type="caution">
    <text evidence="2">The sequence shown here is derived from an EMBL/GenBank/DDBJ whole genome shotgun (WGS) entry which is preliminary data.</text>
</comment>
<protein>
    <submittedName>
        <fullName evidence="2">Uncharacterized protein</fullName>
    </submittedName>
</protein>
<evidence type="ECO:0000313" key="2">
    <source>
        <dbReference type="EMBL" id="RUS74859.1"/>
    </source>
</evidence>
<accession>A0A433T002</accession>
<sequence length="341" mass="38827">MGQNRMPQWDLTPDLQHSYPSATTGEGYYFHVFLLPQAYLRRLRTLHRAYVNKYKQLTVRQEQGVTSQPHRYQQQRQQQQQRQHQQQQRQHQQHQQHQRLRRPFVLDATSFKPCSHLKCCHDDERRRANLLYLGTKFNPAPVSAPAEGCLLHGPIPTKPADRPGLPPPTRFQENHEITRAKNDTKRFRVSHPRSCPSDTTCIRVIEKDAISSACESCCSNQNCEVPCLSSLTNKIRLNTIPDVPENERNYVDNGTVTSQVKSDPAAIRIPCGRDGSFCEPDTPRQAVNLVSLKLRESPASTHPLPGASAANEVLPFRAWKRCRGKLGGAFYSPSLNSLHQT</sequence>
<feature type="compositionally biased region" description="Basic residues" evidence="1">
    <location>
        <begin position="91"/>
        <end position="100"/>
    </location>
</feature>
<name>A0A433T002_ELYCH</name>
<organism evidence="2 3">
    <name type="scientific">Elysia chlorotica</name>
    <name type="common">Eastern emerald elysia</name>
    <name type="synonym">Sea slug</name>
    <dbReference type="NCBI Taxonomy" id="188477"/>
    <lineage>
        <taxon>Eukaryota</taxon>
        <taxon>Metazoa</taxon>
        <taxon>Spiralia</taxon>
        <taxon>Lophotrochozoa</taxon>
        <taxon>Mollusca</taxon>
        <taxon>Gastropoda</taxon>
        <taxon>Heterobranchia</taxon>
        <taxon>Euthyneura</taxon>
        <taxon>Panpulmonata</taxon>
        <taxon>Sacoglossa</taxon>
        <taxon>Placobranchoidea</taxon>
        <taxon>Plakobranchidae</taxon>
        <taxon>Elysia</taxon>
    </lineage>
</organism>
<dbReference type="EMBL" id="RQTK01000793">
    <property type="protein sequence ID" value="RUS74859.1"/>
    <property type="molecule type" value="Genomic_DNA"/>
</dbReference>
<dbReference type="OrthoDB" id="10530189at2759"/>
<feature type="compositionally biased region" description="Polar residues" evidence="1">
    <location>
        <begin position="61"/>
        <end position="72"/>
    </location>
</feature>
<proteinExistence type="predicted"/>
<feature type="compositionally biased region" description="Low complexity" evidence="1">
    <location>
        <begin position="74"/>
        <end position="90"/>
    </location>
</feature>
<gene>
    <name evidence="2" type="ORF">EGW08_017383</name>
</gene>
<evidence type="ECO:0000313" key="3">
    <source>
        <dbReference type="Proteomes" id="UP000271974"/>
    </source>
</evidence>
<dbReference type="Proteomes" id="UP000271974">
    <property type="component" value="Unassembled WGS sequence"/>
</dbReference>
<feature type="region of interest" description="Disordered" evidence="1">
    <location>
        <begin position="61"/>
        <end position="100"/>
    </location>
</feature>
<evidence type="ECO:0000256" key="1">
    <source>
        <dbReference type="SAM" id="MobiDB-lite"/>
    </source>
</evidence>
<dbReference type="AlphaFoldDB" id="A0A433T002"/>
<reference evidence="2 3" key="1">
    <citation type="submission" date="2019-01" db="EMBL/GenBank/DDBJ databases">
        <title>A draft genome assembly of the solar-powered sea slug Elysia chlorotica.</title>
        <authorList>
            <person name="Cai H."/>
            <person name="Li Q."/>
            <person name="Fang X."/>
            <person name="Li J."/>
            <person name="Curtis N.E."/>
            <person name="Altenburger A."/>
            <person name="Shibata T."/>
            <person name="Feng M."/>
            <person name="Maeda T."/>
            <person name="Schwartz J.A."/>
            <person name="Shigenobu S."/>
            <person name="Lundholm N."/>
            <person name="Nishiyama T."/>
            <person name="Yang H."/>
            <person name="Hasebe M."/>
            <person name="Li S."/>
            <person name="Pierce S.K."/>
            <person name="Wang J."/>
        </authorList>
    </citation>
    <scope>NUCLEOTIDE SEQUENCE [LARGE SCALE GENOMIC DNA]</scope>
    <source>
        <strain evidence="2">EC2010</strain>
        <tissue evidence="2">Whole organism of an adult</tissue>
    </source>
</reference>
<keyword evidence="3" id="KW-1185">Reference proteome</keyword>